<evidence type="ECO:0000259" key="6">
    <source>
        <dbReference type="Pfam" id="PF02826"/>
    </source>
</evidence>
<dbReference type="PANTHER" id="PTHR43761">
    <property type="entry name" value="D-ISOMER SPECIFIC 2-HYDROXYACID DEHYDROGENASE FAMILY PROTEIN (AFU_ORTHOLOGUE AFUA_1G13630)"/>
    <property type="match status" value="1"/>
</dbReference>
<dbReference type="InterPro" id="IPR006139">
    <property type="entry name" value="D-isomer_2_OHA_DH_cat_dom"/>
</dbReference>
<keyword evidence="3" id="KW-0520">NAD</keyword>
<evidence type="ECO:0000256" key="4">
    <source>
        <dbReference type="RuleBase" id="RU003719"/>
    </source>
</evidence>
<evidence type="ECO:0000256" key="2">
    <source>
        <dbReference type="ARBA" id="ARBA00023002"/>
    </source>
</evidence>
<evidence type="ECO:0000256" key="1">
    <source>
        <dbReference type="ARBA" id="ARBA00005854"/>
    </source>
</evidence>
<accession>A0A948TEA6</accession>
<feature type="domain" description="D-isomer specific 2-hydroxyacid dehydrogenase catalytic" evidence="5">
    <location>
        <begin position="28"/>
        <end position="318"/>
    </location>
</feature>
<dbReference type="InterPro" id="IPR036291">
    <property type="entry name" value="NAD(P)-bd_dom_sf"/>
</dbReference>
<dbReference type="SUPFAM" id="SSF52283">
    <property type="entry name" value="Formate/glycerate dehydrogenase catalytic domain-like"/>
    <property type="match status" value="1"/>
</dbReference>
<evidence type="ECO:0000313" key="8">
    <source>
        <dbReference type="Proteomes" id="UP000733611"/>
    </source>
</evidence>
<protein>
    <submittedName>
        <fullName evidence="7">D-2-hydroxyacid dehydrogenase</fullName>
    </submittedName>
</protein>
<dbReference type="Gene3D" id="3.40.50.720">
    <property type="entry name" value="NAD(P)-binding Rossmann-like Domain"/>
    <property type="match status" value="2"/>
</dbReference>
<evidence type="ECO:0000313" key="7">
    <source>
        <dbReference type="EMBL" id="MBU3843274.1"/>
    </source>
</evidence>
<dbReference type="CDD" id="cd12162">
    <property type="entry name" value="2-Hacid_dh_4"/>
    <property type="match status" value="1"/>
</dbReference>
<comment type="similarity">
    <text evidence="1 4">Belongs to the D-isomer specific 2-hydroxyacid dehydrogenase family.</text>
</comment>
<keyword evidence="2 4" id="KW-0560">Oxidoreductase</keyword>
<reference evidence="7" key="1">
    <citation type="journal article" date="2021" name="PeerJ">
        <title>Extensive microbial diversity within the chicken gut microbiome revealed by metagenomics and culture.</title>
        <authorList>
            <person name="Gilroy R."/>
            <person name="Ravi A."/>
            <person name="Getino M."/>
            <person name="Pursley I."/>
            <person name="Horton D.L."/>
            <person name="Alikhan N.F."/>
            <person name="Baker D."/>
            <person name="Gharbi K."/>
            <person name="Hall N."/>
            <person name="Watson M."/>
            <person name="Adriaenssens E.M."/>
            <person name="Foster-Nyarko E."/>
            <person name="Jarju S."/>
            <person name="Secka A."/>
            <person name="Antonio M."/>
            <person name="Oren A."/>
            <person name="Chaudhuri R.R."/>
            <person name="La Ragione R."/>
            <person name="Hildebrand F."/>
            <person name="Pallen M.J."/>
        </authorList>
    </citation>
    <scope>NUCLEOTIDE SEQUENCE</scope>
    <source>
        <strain evidence="7">378</strain>
    </source>
</reference>
<dbReference type="PANTHER" id="PTHR43761:SF1">
    <property type="entry name" value="D-ISOMER SPECIFIC 2-HYDROXYACID DEHYDROGENASE CATALYTIC DOMAIN-CONTAINING PROTEIN-RELATED"/>
    <property type="match status" value="1"/>
</dbReference>
<sequence>MERIVHLDAIAIPAKFPLPRPSFAHEWVSYENTPYELIAERCQDATIVVTNKCRLTAENMAKMPQLKLIAELATGYNNIDIDYCRSHNIAVTTIQGYSTESVAEHTLSMMLALSRSLVKTHKKMQDGLWINANCFCQLPYPIVDLHGRTLTVVGSGAIGSRIGALASAFGMQVLKAEHKKALSVRTGYTAFAEALAQADFVSVNCPLTADTLNLISLEDMKVMKKSAFIINNARGGVVNEADFVQAVTEGIIAGGAADVASTEPLPADHPLVKLQHNDNFILTPHQAWMSDDCLVELCRQFGENLEAFHEGRAVRRIV</sequence>
<reference evidence="7" key="2">
    <citation type="submission" date="2021-04" db="EMBL/GenBank/DDBJ databases">
        <authorList>
            <person name="Gilroy R."/>
        </authorList>
    </citation>
    <scope>NUCLEOTIDE SEQUENCE</scope>
    <source>
        <strain evidence="7">378</strain>
    </source>
</reference>
<feature type="domain" description="D-isomer specific 2-hydroxyacid dehydrogenase NAD-binding" evidence="6">
    <location>
        <begin position="107"/>
        <end position="287"/>
    </location>
</feature>
<evidence type="ECO:0000256" key="3">
    <source>
        <dbReference type="ARBA" id="ARBA00023027"/>
    </source>
</evidence>
<organism evidence="7 8">
    <name type="scientific">Candidatus Anaerobiospirillum pullicola</name>
    <dbReference type="NCBI Taxonomy" id="2838451"/>
    <lineage>
        <taxon>Bacteria</taxon>
        <taxon>Pseudomonadati</taxon>
        <taxon>Pseudomonadota</taxon>
        <taxon>Gammaproteobacteria</taxon>
        <taxon>Aeromonadales</taxon>
        <taxon>Succinivibrionaceae</taxon>
        <taxon>Anaerobiospirillum</taxon>
    </lineage>
</organism>
<dbReference type="Proteomes" id="UP000733611">
    <property type="component" value="Unassembled WGS sequence"/>
</dbReference>
<dbReference type="InterPro" id="IPR029753">
    <property type="entry name" value="D-isomer_DH_CS"/>
</dbReference>
<dbReference type="Pfam" id="PF02826">
    <property type="entry name" value="2-Hacid_dh_C"/>
    <property type="match status" value="1"/>
</dbReference>
<gene>
    <name evidence="7" type="ORF">H9847_00130</name>
</gene>
<dbReference type="AlphaFoldDB" id="A0A948TEA6"/>
<dbReference type="InterPro" id="IPR050418">
    <property type="entry name" value="D-iso_2-hydroxyacid_DH_PdxB"/>
</dbReference>
<dbReference type="PROSITE" id="PS00670">
    <property type="entry name" value="D_2_HYDROXYACID_DH_2"/>
    <property type="match status" value="1"/>
</dbReference>
<proteinExistence type="inferred from homology"/>
<dbReference type="PROSITE" id="PS00671">
    <property type="entry name" value="D_2_HYDROXYACID_DH_3"/>
    <property type="match status" value="1"/>
</dbReference>
<dbReference type="InterPro" id="IPR006140">
    <property type="entry name" value="D-isomer_DH_NAD-bd"/>
</dbReference>
<evidence type="ECO:0000259" key="5">
    <source>
        <dbReference type="Pfam" id="PF00389"/>
    </source>
</evidence>
<dbReference type="EMBL" id="JAHLFE010000004">
    <property type="protein sequence ID" value="MBU3843274.1"/>
    <property type="molecule type" value="Genomic_DNA"/>
</dbReference>
<dbReference type="GO" id="GO:0016616">
    <property type="term" value="F:oxidoreductase activity, acting on the CH-OH group of donors, NAD or NADP as acceptor"/>
    <property type="evidence" value="ECO:0007669"/>
    <property type="project" value="InterPro"/>
</dbReference>
<dbReference type="Pfam" id="PF00389">
    <property type="entry name" value="2-Hacid_dh"/>
    <property type="match status" value="1"/>
</dbReference>
<dbReference type="SUPFAM" id="SSF51735">
    <property type="entry name" value="NAD(P)-binding Rossmann-fold domains"/>
    <property type="match status" value="1"/>
</dbReference>
<name>A0A948TEA6_9GAMM</name>
<comment type="caution">
    <text evidence="7">The sequence shown here is derived from an EMBL/GenBank/DDBJ whole genome shotgun (WGS) entry which is preliminary data.</text>
</comment>
<dbReference type="GO" id="GO:0051287">
    <property type="term" value="F:NAD binding"/>
    <property type="evidence" value="ECO:0007669"/>
    <property type="project" value="InterPro"/>
</dbReference>